<sequence>VSDLLIPYPIHLEIYSSNSSMLGQRCIFLCIYCDCFFTNIIIRIVSYTSKKSIYVFSKINKRFFLFLHNFYVYEYRIYYSCFFVNSLLIYRSTSSGVFLEQTHFYVKIEHIHLNSSSVLYFFQKGPMVSRKILSCIMFDIKEKLFWVQKELLFLVNKWKYYLINFLAILFSLLVSTRKDLSKAILRLFLFFPGVFFKCIKKYFGSQKSNARELLSHKYSDSEIRYHSPGYFSYWIPCRRQNFVRLWVIPLVNRSGPIYRILRLLIDFVEYVESLSYHSDPQKTVCIV</sequence>
<comment type="similarity">
    <text evidence="2">Belongs to the intron maturase 2 family. MatK subfamily.</text>
</comment>
<evidence type="ECO:0000256" key="1">
    <source>
        <dbReference type="ARBA" id="ARBA00004229"/>
    </source>
</evidence>
<dbReference type="PANTHER" id="PTHR34811:SF1">
    <property type="entry name" value="MATURASE K"/>
    <property type="match status" value="1"/>
</dbReference>
<feature type="transmembrane region" description="Helical" evidence="6">
    <location>
        <begin position="22"/>
        <end position="42"/>
    </location>
</feature>
<dbReference type="Pfam" id="PF01824">
    <property type="entry name" value="MatK_N"/>
    <property type="match status" value="1"/>
</dbReference>
<accession>C1KDH2</accession>
<proteinExistence type="inferred from homology"/>
<dbReference type="EMBL" id="FJ816097">
    <property type="protein sequence ID" value="ACO38707.1"/>
    <property type="molecule type" value="Genomic_DNA"/>
</dbReference>
<feature type="transmembrane region" description="Helical" evidence="6">
    <location>
        <begin position="63"/>
        <end position="90"/>
    </location>
</feature>
<evidence type="ECO:0000256" key="2">
    <source>
        <dbReference type="ARBA" id="ARBA00006621"/>
    </source>
</evidence>
<comment type="subcellular location">
    <subcellularLocation>
        <location evidence="1">Plastid</location>
        <location evidence="1">Chloroplast</location>
    </subcellularLocation>
</comment>
<feature type="domain" description="Maturase MatK N-terminal" evidence="7">
    <location>
        <begin position="1"/>
        <end position="178"/>
    </location>
</feature>
<evidence type="ECO:0000256" key="3">
    <source>
        <dbReference type="ARBA" id="ARBA00022528"/>
    </source>
</evidence>
<evidence type="ECO:0000256" key="6">
    <source>
        <dbReference type="SAM" id="Phobius"/>
    </source>
</evidence>
<keyword evidence="6" id="KW-0472">Membrane</keyword>
<reference evidence="8" key="1">
    <citation type="submission" date="2009-03" db="EMBL/GenBank/DDBJ databases">
        <title>DNA barcoding, matK gene, of genus Vanilla in Thailand.</title>
        <authorList>
            <person name="Tanee T."/>
            <person name="Chaveerach A."/>
            <person name="Sudmoon R."/>
            <person name="Mokkamul P."/>
        </authorList>
    </citation>
    <scope>NUCLEOTIDE SEQUENCE</scope>
</reference>
<evidence type="ECO:0000256" key="5">
    <source>
        <dbReference type="RuleBase" id="RU004226"/>
    </source>
</evidence>
<dbReference type="GO" id="GO:0006397">
    <property type="term" value="P:mRNA processing"/>
    <property type="evidence" value="ECO:0007669"/>
    <property type="project" value="UniProtKB-KW"/>
</dbReference>
<keyword evidence="4" id="KW-0507">mRNA processing</keyword>
<feature type="non-terminal residue" evidence="8">
    <location>
        <position position="1"/>
    </location>
</feature>
<dbReference type="InterPro" id="IPR002866">
    <property type="entry name" value="Maturase_MatK"/>
</dbReference>
<name>C1KDH2_9ASPA</name>
<protein>
    <submittedName>
        <fullName evidence="8">Maturase K</fullName>
    </submittedName>
</protein>
<comment type="function">
    <text evidence="5">Usually encoded in the trnK tRNA gene intron. Probably assists in splicing its own and other chloroplast group II introns.</text>
</comment>
<evidence type="ECO:0000259" key="7">
    <source>
        <dbReference type="Pfam" id="PF01824"/>
    </source>
</evidence>
<geneLocation type="chloroplast" evidence="8"/>
<organism evidence="8">
    <name type="scientific">Vanilla siamensis</name>
    <dbReference type="NCBI Taxonomy" id="631451"/>
    <lineage>
        <taxon>Eukaryota</taxon>
        <taxon>Viridiplantae</taxon>
        <taxon>Streptophyta</taxon>
        <taxon>Embryophyta</taxon>
        <taxon>Tracheophyta</taxon>
        <taxon>Spermatophyta</taxon>
        <taxon>Magnoliopsida</taxon>
        <taxon>Liliopsida</taxon>
        <taxon>Asparagales</taxon>
        <taxon>Orchidaceae</taxon>
        <taxon>Vanilloideae</taxon>
        <taxon>Vanilleae</taxon>
        <taxon>Vanilla</taxon>
    </lineage>
</organism>
<feature type="non-terminal residue" evidence="8">
    <location>
        <position position="287"/>
    </location>
</feature>
<feature type="transmembrane region" description="Helical" evidence="6">
    <location>
        <begin position="158"/>
        <end position="176"/>
    </location>
</feature>
<dbReference type="InterPro" id="IPR024942">
    <property type="entry name" value="Maturase_MatK_N"/>
</dbReference>
<keyword evidence="5 8" id="KW-0934">Plastid</keyword>
<keyword evidence="3 5" id="KW-0150">Chloroplast</keyword>
<dbReference type="AlphaFoldDB" id="C1KDH2"/>
<keyword evidence="6" id="KW-0812">Transmembrane</keyword>
<evidence type="ECO:0000256" key="4">
    <source>
        <dbReference type="ARBA" id="ARBA00022664"/>
    </source>
</evidence>
<keyword evidence="6" id="KW-1133">Transmembrane helix</keyword>
<evidence type="ECO:0000313" key="8">
    <source>
        <dbReference type="EMBL" id="ACO38707.1"/>
    </source>
</evidence>
<dbReference type="PANTHER" id="PTHR34811">
    <property type="entry name" value="MATURASE K"/>
    <property type="match status" value="1"/>
</dbReference>
<dbReference type="GO" id="GO:0009507">
    <property type="term" value="C:chloroplast"/>
    <property type="evidence" value="ECO:0007669"/>
    <property type="project" value="UniProtKB-SubCell"/>
</dbReference>
<gene>
    <name evidence="8" type="primary">matK</name>
</gene>